<accession>A0A6N7V0G7</accession>
<dbReference type="AlphaFoldDB" id="A0A6N7V0G7"/>
<comment type="caution">
    <text evidence="2">The sequence shown here is derived from an EMBL/GenBank/DDBJ whole genome shotgun (WGS) entry which is preliminary data.</text>
</comment>
<feature type="transmembrane region" description="Helical" evidence="1">
    <location>
        <begin position="62"/>
        <end position="79"/>
    </location>
</feature>
<dbReference type="RefSeq" id="WP_154555092.1">
    <property type="nucleotide sequence ID" value="NZ_VUMR01000001.1"/>
</dbReference>
<evidence type="ECO:0000313" key="2">
    <source>
        <dbReference type="EMBL" id="MSS55336.1"/>
    </source>
</evidence>
<organism evidence="2 3">
    <name type="scientific">Holdemanella porci</name>
    <dbReference type="NCBI Taxonomy" id="2652276"/>
    <lineage>
        <taxon>Bacteria</taxon>
        <taxon>Bacillati</taxon>
        <taxon>Bacillota</taxon>
        <taxon>Erysipelotrichia</taxon>
        <taxon>Erysipelotrichales</taxon>
        <taxon>Erysipelotrichaceae</taxon>
        <taxon>Holdemanella</taxon>
    </lineage>
</organism>
<evidence type="ECO:0000256" key="1">
    <source>
        <dbReference type="SAM" id="Phobius"/>
    </source>
</evidence>
<keyword evidence="3" id="KW-1185">Reference proteome</keyword>
<evidence type="ECO:0000313" key="3">
    <source>
        <dbReference type="Proteomes" id="UP000434241"/>
    </source>
</evidence>
<dbReference type="InterPro" id="IPR051533">
    <property type="entry name" value="WaaL-like"/>
</dbReference>
<feature type="transmembrane region" description="Helical" evidence="1">
    <location>
        <begin position="85"/>
        <end position="103"/>
    </location>
</feature>
<dbReference type="Proteomes" id="UP000434241">
    <property type="component" value="Unassembled WGS sequence"/>
</dbReference>
<sequence>MKLKIRKLNIYSLLVLSVFFDAYALVYIKTYPVTIFTIVSIFVLVHNIINNRNRYLKITQQSVILLLFIIYLFINYTYFEFENTSSFVLALYFLILALLSYRDEKVYEFEGYCRLFQRIMTYMSIYGIYQLVGRLFHFPFTDIVIKGHMVTGYNWTNTIYIFGQTLYRSNAIFREPSYFSQMLAISLLLYVPIILYKQERTRKNIFSVILQMLALVTTFSGTGILIFIIGLFILSITMFKKKLFWNRMVPLFIVCVIIGTIVISFTNLGGYFLSRLQELLVYNRDASSGFVRFRAWVMVVQEAWSHNMLLGSGIGTGSMYVSKYIIQYFGMTLSGFARVSTELGLIGILIWCSFIISFFRKKEMAISIRYVLLCSSLIPLIFMQEAFSSNMFWLFIVLINCKIN</sequence>
<feature type="transmembrane region" description="Helical" evidence="1">
    <location>
        <begin position="251"/>
        <end position="274"/>
    </location>
</feature>
<keyword evidence="1" id="KW-0472">Membrane</keyword>
<protein>
    <recommendedName>
        <fullName evidence="4">O-antigen ligase domain-containing protein</fullName>
    </recommendedName>
</protein>
<keyword evidence="1" id="KW-1133">Transmembrane helix</keyword>
<feature type="transmembrane region" description="Helical" evidence="1">
    <location>
        <begin position="208"/>
        <end position="239"/>
    </location>
</feature>
<dbReference type="PANTHER" id="PTHR37422:SF13">
    <property type="entry name" value="LIPOPOLYSACCHARIDE BIOSYNTHESIS PROTEIN PA4999-RELATED"/>
    <property type="match status" value="1"/>
</dbReference>
<feature type="transmembrane region" description="Helical" evidence="1">
    <location>
        <begin position="178"/>
        <end position="196"/>
    </location>
</feature>
<gene>
    <name evidence="2" type="ORF">FYJ55_00030</name>
</gene>
<evidence type="ECO:0008006" key="4">
    <source>
        <dbReference type="Google" id="ProtNLM"/>
    </source>
</evidence>
<name>A0A6N7V0G7_9FIRM</name>
<feature type="transmembrane region" description="Helical" evidence="1">
    <location>
        <begin position="295"/>
        <end position="315"/>
    </location>
</feature>
<reference evidence="2 3" key="1">
    <citation type="submission" date="2019-08" db="EMBL/GenBank/DDBJ databases">
        <title>In-depth cultivation of the pig gut microbiome towards novel bacterial diversity and tailored functional studies.</title>
        <authorList>
            <person name="Wylensek D."/>
            <person name="Hitch T.C.A."/>
            <person name="Clavel T."/>
        </authorList>
    </citation>
    <scope>NUCLEOTIDE SEQUENCE [LARGE SCALE GENOMIC DNA]</scope>
    <source>
        <strain evidence="2 3">LKV-472-APC-3</strain>
    </source>
</reference>
<feature type="transmembrane region" description="Helical" evidence="1">
    <location>
        <begin position="34"/>
        <end position="50"/>
    </location>
</feature>
<keyword evidence="1" id="KW-0812">Transmembrane</keyword>
<feature type="transmembrane region" description="Helical" evidence="1">
    <location>
        <begin position="335"/>
        <end position="359"/>
    </location>
</feature>
<proteinExistence type="predicted"/>
<dbReference type="PANTHER" id="PTHR37422">
    <property type="entry name" value="TEICHURONIC ACID BIOSYNTHESIS PROTEIN TUAE"/>
    <property type="match status" value="1"/>
</dbReference>
<dbReference type="GeneID" id="93157689"/>
<feature type="transmembrane region" description="Helical" evidence="1">
    <location>
        <begin position="371"/>
        <end position="399"/>
    </location>
</feature>
<dbReference type="EMBL" id="VUMR01000001">
    <property type="protein sequence ID" value="MSS55336.1"/>
    <property type="molecule type" value="Genomic_DNA"/>
</dbReference>